<dbReference type="InterPro" id="IPR027417">
    <property type="entry name" value="P-loop_NTPase"/>
</dbReference>
<dbReference type="Pfam" id="PF17784">
    <property type="entry name" value="Sulfotransfer_4"/>
    <property type="match status" value="2"/>
</dbReference>
<protein>
    <submittedName>
        <fullName evidence="2">Uncharacterized protein</fullName>
    </submittedName>
</protein>
<dbReference type="InterPro" id="IPR040632">
    <property type="entry name" value="Sulfotransfer_4"/>
</dbReference>
<dbReference type="AlphaFoldDB" id="A0AB34L8D9"/>
<feature type="chain" id="PRO_5044286911" evidence="1">
    <location>
        <begin position="25"/>
        <end position="291"/>
    </location>
</feature>
<sequence>MQASSLAIPVLLFSIIVLICTELAQPPQNLKPKVFVIGFSKTGTTSFGDALAQIGYKRLGWKDIRSRHMVHSYVNGEYEPLIEQTRFYDAFEDLPWPHLYREMAELYPDSKFILSLRKDDATWLKSMRRHVGRGEWIGYSHFYGAVTFDGNEETIRQSYTNHTARVREFFAGQPERYLELTVDDGDANWPLLCDFVGCPDGKVPSTPFPRSNTAASWRDGKIDVIGWLHWLWGWTITRLEELTSYWYYEKKQPSVRALLSFIWRTVDTVEQACSEMYYKYATEHAPSMLLT</sequence>
<dbReference type="Proteomes" id="UP000803884">
    <property type="component" value="Unassembled WGS sequence"/>
</dbReference>
<accession>A0AB34L8D9</accession>
<organism evidence="2 3">
    <name type="scientific">Cladosporium halotolerans</name>
    <dbReference type="NCBI Taxonomy" id="1052096"/>
    <lineage>
        <taxon>Eukaryota</taxon>
        <taxon>Fungi</taxon>
        <taxon>Dikarya</taxon>
        <taxon>Ascomycota</taxon>
        <taxon>Pezizomycotina</taxon>
        <taxon>Dothideomycetes</taxon>
        <taxon>Dothideomycetidae</taxon>
        <taxon>Cladosporiales</taxon>
        <taxon>Cladosporiaceae</taxon>
        <taxon>Cladosporium</taxon>
    </lineage>
</organism>
<evidence type="ECO:0000256" key="1">
    <source>
        <dbReference type="SAM" id="SignalP"/>
    </source>
</evidence>
<evidence type="ECO:0000313" key="2">
    <source>
        <dbReference type="EMBL" id="KAL1591085.1"/>
    </source>
</evidence>
<dbReference type="Gene3D" id="3.40.50.300">
    <property type="entry name" value="P-loop containing nucleotide triphosphate hydrolases"/>
    <property type="match status" value="1"/>
</dbReference>
<name>A0AB34L8D9_9PEZI</name>
<comment type="caution">
    <text evidence="2">The sequence shown here is derived from an EMBL/GenBank/DDBJ whole genome shotgun (WGS) entry which is preliminary data.</text>
</comment>
<keyword evidence="1" id="KW-0732">Signal</keyword>
<dbReference type="GeneID" id="96001878"/>
<gene>
    <name evidence="2" type="ORF">WHR41_00434</name>
</gene>
<keyword evidence="3" id="KW-1185">Reference proteome</keyword>
<dbReference type="PANTHER" id="PTHR36978:SF4">
    <property type="entry name" value="P-LOOP CONTAINING NUCLEOSIDE TRIPHOSPHATE HYDROLASE PROTEIN"/>
    <property type="match status" value="1"/>
</dbReference>
<feature type="signal peptide" evidence="1">
    <location>
        <begin position="1"/>
        <end position="24"/>
    </location>
</feature>
<dbReference type="SUPFAM" id="SSF52540">
    <property type="entry name" value="P-loop containing nucleoside triphosphate hydrolases"/>
    <property type="match status" value="1"/>
</dbReference>
<dbReference type="RefSeq" id="XP_069234190.1">
    <property type="nucleotide sequence ID" value="XM_069369040.1"/>
</dbReference>
<reference evidence="2 3" key="1">
    <citation type="journal article" date="2020" name="Microbiol. Resour. Announc.">
        <title>Draft Genome Sequence of a Cladosporium Species Isolated from the Mesophotic Ascidian Didemnum maculosum.</title>
        <authorList>
            <person name="Gioti A."/>
            <person name="Siaperas R."/>
            <person name="Nikolaivits E."/>
            <person name="Le Goff G."/>
            <person name="Ouazzani J."/>
            <person name="Kotoulas G."/>
            <person name="Topakas E."/>
        </authorList>
    </citation>
    <scope>NUCLEOTIDE SEQUENCE [LARGE SCALE GENOMIC DNA]</scope>
    <source>
        <strain evidence="2 3">TM138-S3</strain>
    </source>
</reference>
<evidence type="ECO:0000313" key="3">
    <source>
        <dbReference type="Proteomes" id="UP000803884"/>
    </source>
</evidence>
<dbReference type="PANTHER" id="PTHR36978">
    <property type="entry name" value="P-LOOP CONTAINING NUCLEOTIDE TRIPHOSPHATE HYDROLASE"/>
    <property type="match status" value="1"/>
</dbReference>
<proteinExistence type="predicted"/>
<dbReference type="EMBL" id="JAAQHG020000001">
    <property type="protein sequence ID" value="KAL1591085.1"/>
    <property type="molecule type" value="Genomic_DNA"/>
</dbReference>